<gene>
    <name evidence="3" type="ORF">MCHLO_05452</name>
</gene>
<feature type="transmembrane region" description="Helical" evidence="2">
    <location>
        <begin position="304"/>
        <end position="326"/>
    </location>
</feature>
<evidence type="ECO:0000313" key="3">
    <source>
        <dbReference type="EMBL" id="GAT48016.1"/>
    </source>
</evidence>
<organism evidence="3 4">
    <name type="scientific">Mycena chlorophos</name>
    <name type="common">Agaric fungus</name>
    <name type="synonym">Agaricus chlorophos</name>
    <dbReference type="NCBI Taxonomy" id="658473"/>
    <lineage>
        <taxon>Eukaryota</taxon>
        <taxon>Fungi</taxon>
        <taxon>Dikarya</taxon>
        <taxon>Basidiomycota</taxon>
        <taxon>Agaricomycotina</taxon>
        <taxon>Agaricomycetes</taxon>
        <taxon>Agaricomycetidae</taxon>
        <taxon>Agaricales</taxon>
        <taxon>Marasmiineae</taxon>
        <taxon>Mycenaceae</taxon>
        <taxon>Mycena</taxon>
    </lineage>
</organism>
<name>A0ABQ0LAB4_MYCCL</name>
<keyword evidence="2" id="KW-0812">Transmembrane</keyword>
<dbReference type="Proteomes" id="UP000815677">
    <property type="component" value="Unassembled WGS sequence"/>
</dbReference>
<feature type="transmembrane region" description="Helical" evidence="2">
    <location>
        <begin position="277"/>
        <end position="298"/>
    </location>
</feature>
<dbReference type="EMBL" id="DF844120">
    <property type="protein sequence ID" value="GAT48016.1"/>
    <property type="molecule type" value="Genomic_DNA"/>
</dbReference>
<feature type="region of interest" description="Disordered" evidence="1">
    <location>
        <begin position="336"/>
        <end position="356"/>
    </location>
</feature>
<evidence type="ECO:0000256" key="1">
    <source>
        <dbReference type="SAM" id="MobiDB-lite"/>
    </source>
</evidence>
<keyword evidence="2" id="KW-0472">Membrane</keyword>
<sequence>MGQQQSRPAQQPRLSPSASTPARTQTNGHQASTTYPPSRPAQTEKPAKEAAKAARSWTGGDGIPKPVTCAGRYSPALEPPREFLHLDPARGLPFLRGDVQENPALRIGLHRNRRRGDVVPLVPLARKLHLDLELPVHSRVHQLAGWRVIDDLEHIWVAGLDRVDCEQDDANRNGGGDGDLWYPMWYNLVRHFFIWTLLAGFVLFPGTFTSLSESQQLSALGVTTGNIINVVKHVSLYVIAWVCTGIGAAGMLYMWFHWSANYIWLVNRVFMPGFMNSVAGVIGTLSSVLGAQAATLSIASTSTLVVTSATAGVCGLLTAFYMLVLIRGVKNQHDRQVGRQRAGRHGEGYTDISGQA</sequence>
<keyword evidence="4" id="KW-1185">Reference proteome</keyword>
<feature type="transmembrane region" description="Helical" evidence="2">
    <location>
        <begin position="192"/>
        <end position="211"/>
    </location>
</feature>
<proteinExistence type="predicted"/>
<protein>
    <submittedName>
        <fullName evidence="3">Uncharacterized protein</fullName>
    </submittedName>
</protein>
<feature type="compositionally biased region" description="Polar residues" evidence="1">
    <location>
        <begin position="1"/>
        <end position="36"/>
    </location>
</feature>
<accession>A0ABQ0LAB4</accession>
<evidence type="ECO:0000313" key="4">
    <source>
        <dbReference type="Proteomes" id="UP000815677"/>
    </source>
</evidence>
<evidence type="ECO:0000256" key="2">
    <source>
        <dbReference type="SAM" id="Phobius"/>
    </source>
</evidence>
<feature type="transmembrane region" description="Helical" evidence="2">
    <location>
        <begin position="234"/>
        <end position="256"/>
    </location>
</feature>
<feature type="region of interest" description="Disordered" evidence="1">
    <location>
        <begin position="1"/>
        <end position="66"/>
    </location>
</feature>
<keyword evidence="2" id="KW-1133">Transmembrane helix</keyword>
<reference evidence="3" key="1">
    <citation type="submission" date="2014-09" db="EMBL/GenBank/DDBJ databases">
        <title>Genome sequence of the luminous mushroom Mycena chlorophos for searching fungal bioluminescence genes.</title>
        <authorList>
            <person name="Tanaka Y."/>
            <person name="Kasuga D."/>
            <person name="Oba Y."/>
            <person name="Hase S."/>
            <person name="Sato K."/>
            <person name="Oba Y."/>
            <person name="Sakakibara Y."/>
        </authorList>
    </citation>
    <scope>NUCLEOTIDE SEQUENCE</scope>
</reference>